<dbReference type="GO" id="GO:0003676">
    <property type="term" value="F:nucleic acid binding"/>
    <property type="evidence" value="ECO:0007669"/>
    <property type="project" value="InterPro"/>
</dbReference>
<comment type="similarity">
    <text evidence="9">Belongs to the DEAD box helicase family. DDX46/PRP5 subfamily.</text>
</comment>
<feature type="compositionally biased region" description="Low complexity" evidence="12">
    <location>
        <begin position="801"/>
        <end position="810"/>
    </location>
</feature>
<reference evidence="16" key="1">
    <citation type="submission" date="2023-11" db="EMBL/GenBank/DDBJ databases">
        <authorList>
            <person name="De Vega J J."/>
            <person name="De Vega J J."/>
        </authorList>
    </citation>
    <scope>NUCLEOTIDE SEQUENCE</scope>
</reference>
<feature type="compositionally biased region" description="Low complexity" evidence="12">
    <location>
        <begin position="83"/>
        <end position="99"/>
    </location>
</feature>
<dbReference type="SMART" id="SM00490">
    <property type="entry name" value="HELICc"/>
    <property type="match status" value="1"/>
</dbReference>
<dbReference type="InterPro" id="IPR001650">
    <property type="entry name" value="Helicase_C-like"/>
</dbReference>
<keyword evidence="7" id="KW-0508">mRNA splicing</keyword>
<dbReference type="AlphaFoldDB" id="A0AAD2HH06"/>
<evidence type="ECO:0000259" key="13">
    <source>
        <dbReference type="PROSITE" id="PS51192"/>
    </source>
</evidence>
<gene>
    <name evidence="16" type="ORF">MYCIT1_LOCUS23672</name>
</gene>
<dbReference type="Pfam" id="PF00270">
    <property type="entry name" value="DEAD"/>
    <property type="match status" value="1"/>
</dbReference>
<dbReference type="EMBL" id="CAVNYO010000405">
    <property type="protein sequence ID" value="CAK5275728.1"/>
    <property type="molecule type" value="Genomic_DNA"/>
</dbReference>
<dbReference type="SUPFAM" id="SSF52540">
    <property type="entry name" value="P-loop containing nucleoside triphosphate hydrolases"/>
    <property type="match status" value="2"/>
</dbReference>
<dbReference type="PROSITE" id="PS51194">
    <property type="entry name" value="HELICASE_CTER"/>
    <property type="match status" value="1"/>
</dbReference>
<comment type="subcellular location">
    <subcellularLocation>
        <location evidence="1">Nucleus</location>
    </subcellularLocation>
</comment>
<proteinExistence type="inferred from homology"/>
<evidence type="ECO:0000256" key="4">
    <source>
        <dbReference type="ARBA" id="ARBA00022801"/>
    </source>
</evidence>
<dbReference type="GO" id="GO:0003724">
    <property type="term" value="F:RNA helicase activity"/>
    <property type="evidence" value="ECO:0007669"/>
    <property type="project" value="UniProtKB-EC"/>
</dbReference>
<feature type="region of interest" description="Disordered" evidence="12">
    <location>
        <begin position="1"/>
        <end position="112"/>
    </location>
</feature>
<dbReference type="PROSITE" id="PS51192">
    <property type="entry name" value="HELICASE_ATP_BIND_1"/>
    <property type="match status" value="1"/>
</dbReference>
<dbReference type="Proteomes" id="UP001295794">
    <property type="component" value="Unassembled WGS sequence"/>
</dbReference>
<name>A0AAD2HH06_9AGAR</name>
<evidence type="ECO:0000259" key="15">
    <source>
        <dbReference type="PROSITE" id="PS51195"/>
    </source>
</evidence>
<dbReference type="GO" id="GO:0008380">
    <property type="term" value="P:RNA splicing"/>
    <property type="evidence" value="ECO:0007669"/>
    <property type="project" value="UniProtKB-KW"/>
</dbReference>
<dbReference type="Pfam" id="PF23469">
    <property type="entry name" value="KH_12"/>
    <property type="match status" value="1"/>
</dbReference>
<evidence type="ECO:0000259" key="14">
    <source>
        <dbReference type="PROSITE" id="PS51194"/>
    </source>
</evidence>
<accession>A0AAD2HH06</accession>
<feature type="domain" description="Helicase C-terminal" evidence="14">
    <location>
        <begin position="600"/>
        <end position="751"/>
    </location>
</feature>
<dbReference type="GO" id="GO:0005634">
    <property type="term" value="C:nucleus"/>
    <property type="evidence" value="ECO:0007669"/>
    <property type="project" value="UniProtKB-SubCell"/>
</dbReference>
<evidence type="ECO:0000256" key="7">
    <source>
        <dbReference type="ARBA" id="ARBA00023187"/>
    </source>
</evidence>
<organism evidence="16 17">
    <name type="scientific">Mycena citricolor</name>
    <dbReference type="NCBI Taxonomy" id="2018698"/>
    <lineage>
        <taxon>Eukaryota</taxon>
        <taxon>Fungi</taxon>
        <taxon>Dikarya</taxon>
        <taxon>Basidiomycota</taxon>
        <taxon>Agaricomycotina</taxon>
        <taxon>Agaricomycetes</taxon>
        <taxon>Agaricomycetidae</taxon>
        <taxon>Agaricales</taxon>
        <taxon>Marasmiineae</taxon>
        <taxon>Mycenaceae</taxon>
        <taxon>Mycena</taxon>
    </lineage>
</organism>
<dbReference type="GO" id="GO:0005524">
    <property type="term" value="F:ATP binding"/>
    <property type="evidence" value="ECO:0007669"/>
    <property type="project" value="UniProtKB-KW"/>
</dbReference>
<keyword evidence="5" id="KW-0347">Helicase</keyword>
<dbReference type="InterPro" id="IPR027417">
    <property type="entry name" value="P-loop_NTPase"/>
</dbReference>
<sequence>MPRRDRSASPDASNKRSTQNRSSRYDDDRRDRDRYREDRHRDDRRRDSHRDDRRDDRDRERDRRRSRSRDRRSRSKDRDRRAASPARPAAAPSATTPLAPEDEKIRARKEKLEAWKKEREAKKALDEAKAKAMALAGKSAGKAAGKPSGELSAPPVAGQLNRAALGGLGLKGLPLKSELVKSKVKVGVMDDSVESTRKLETLGDMPDIDMTMADGEAKVGDLENDDDDDEEANQVDLASKLKAKEAGLLWTLMTTKQKVSGATHRSRIRLDERMADEEGGDGDENAIDELDATELNPEDILALAAKKARKKEIATVDHSRVKYQPFRREFYIPPPDIAAMTDEEADNLRLELDGIKIRGVDCPRPVTKWSHFGLAANCLDVIKRLNYTAPTSIQAQAIPAIMSGRDIIGVAKTGSGKTVAFLLPLFRHIKDQRPLEQMEGPMAMVMTPTRELAVQIHKDCKPFLKAMNLRAVCAYGGSPIKDQIAELKKGAEIIVCTPGRMIDLLTANSGRVTNLKRVTYVVLDEADRMFDMGFEPQVMKIINNIRPDRQTVLFSATFPKQMDALARKILQKPLEITVGGRSVVAAEIEQIVEIRAEDTKFNRLLEILGQMYNEDPECRTLVFVDRQEAADNLLRELMRKGYLCMSLHGGKDQVDRDSTIADFKAGVVPIVIATSVAARGLDVKQLKLVINYDAPNHMEDYVHRAGRTGRAGNKGTCVTFLTSEQDRYAVDLYRALKASNAKVSPELEEMANAQVGKAHASGSGFGGKGLDRLDLERDLKARAERKAYGEEAGPEEKVTAAEETTVKATASSTDDMTFGNFKVEIKRGPAPDSSKNLQGVSSAIAAARRLVQQKEEERIQAQVKVAEEAAARAGKDTPAHKQALSVVAKLNAQMRASKLSLQSALQSEDISGRKGGTDATDFHAIIPINDYPQKARWRVTNKETMVQLIDMTGASVTNKGIYYEPGKEPGMDAPPKLHLLVESNEEYRVEQAVREIKRLLVEASAAALQAEMRNPSAPTGRYSVI</sequence>
<dbReference type="InterPro" id="IPR014014">
    <property type="entry name" value="RNA_helicase_DEAD_Q_motif"/>
</dbReference>
<dbReference type="CDD" id="cd18787">
    <property type="entry name" value="SF2_C_DEAD"/>
    <property type="match status" value="1"/>
</dbReference>
<feature type="region of interest" description="Disordered" evidence="12">
    <location>
        <begin position="785"/>
        <end position="811"/>
    </location>
</feature>
<feature type="short sequence motif" description="Q motif" evidence="10">
    <location>
        <begin position="367"/>
        <end position="395"/>
    </location>
</feature>
<dbReference type="Pfam" id="PF00271">
    <property type="entry name" value="Helicase_C"/>
    <property type="match status" value="1"/>
</dbReference>
<dbReference type="PANTHER" id="PTHR47958">
    <property type="entry name" value="ATP-DEPENDENT RNA HELICASE DBP3"/>
    <property type="match status" value="1"/>
</dbReference>
<evidence type="ECO:0000256" key="8">
    <source>
        <dbReference type="ARBA" id="ARBA00023242"/>
    </source>
</evidence>
<evidence type="ECO:0000256" key="3">
    <source>
        <dbReference type="ARBA" id="ARBA00022741"/>
    </source>
</evidence>
<protein>
    <recommendedName>
        <fullName evidence="2">RNA helicase</fullName>
        <ecNumber evidence="2">3.6.4.13</ecNumber>
    </recommendedName>
</protein>
<dbReference type="InterPro" id="IPR056149">
    <property type="entry name" value="PRP5/DDX46/KHDC4_KH"/>
</dbReference>
<evidence type="ECO:0000256" key="2">
    <source>
        <dbReference type="ARBA" id="ARBA00012552"/>
    </source>
</evidence>
<evidence type="ECO:0000313" key="16">
    <source>
        <dbReference type="EMBL" id="CAK5275728.1"/>
    </source>
</evidence>
<dbReference type="InterPro" id="IPR014001">
    <property type="entry name" value="Helicase_ATP-bd"/>
</dbReference>
<evidence type="ECO:0000256" key="1">
    <source>
        <dbReference type="ARBA" id="ARBA00004123"/>
    </source>
</evidence>
<dbReference type="PROSITE" id="PS51195">
    <property type="entry name" value="Q_MOTIF"/>
    <property type="match status" value="1"/>
</dbReference>
<dbReference type="SMART" id="SM00487">
    <property type="entry name" value="DEXDc"/>
    <property type="match status" value="1"/>
</dbReference>
<feature type="coiled-coil region" evidence="11">
    <location>
        <begin position="837"/>
        <end position="864"/>
    </location>
</feature>
<keyword evidence="6" id="KW-0067">ATP-binding</keyword>
<feature type="compositionally biased region" description="Basic and acidic residues" evidence="12">
    <location>
        <begin position="101"/>
        <end position="112"/>
    </location>
</feature>
<evidence type="ECO:0000256" key="12">
    <source>
        <dbReference type="SAM" id="MobiDB-lite"/>
    </source>
</evidence>
<dbReference type="InterPro" id="IPR000629">
    <property type="entry name" value="RNA-helicase_DEAD-box_CS"/>
</dbReference>
<dbReference type="EC" id="3.6.4.13" evidence="2"/>
<keyword evidence="8" id="KW-0539">Nucleus</keyword>
<evidence type="ECO:0000256" key="5">
    <source>
        <dbReference type="ARBA" id="ARBA00022806"/>
    </source>
</evidence>
<feature type="compositionally biased region" description="Basic and acidic residues" evidence="12">
    <location>
        <begin position="785"/>
        <end position="800"/>
    </location>
</feature>
<comment type="caution">
    <text evidence="16">The sequence shown here is derived from an EMBL/GenBank/DDBJ whole genome shotgun (WGS) entry which is preliminary data.</text>
</comment>
<feature type="compositionally biased region" description="Polar residues" evidence="12">
    <location>
        <begin position="10"/>
        <end position="20"/>
    </location>
</feature>
<feature type="compositionally biased region" description="Basic residues" evidence="12">
    <location>
        <begin position="64"/>
        <end position="75"/>
    </location>
</feature>
<evidence type="ECO:0000313" key="17">
    <source>
        <dbReference type="Proteomes" id="UP001295794"/>
    </source>
</evidence>
<evidence type="ECO:0000256" key="11">
    <source>
        <dbReference type="SAM" id="Coils"/>
    </source>
</evidence>
<keyword evidence="11" id="KW-0175">Coiled coil</keyword>
<keyword evidence="3" id="KW-0547">Nucleotide-binding</keyword>
<evidence type="ECO:0000256" key="9">
    <source>
        <dbReference type="ARBA" id="ARBA00038511"/>
    </source>
</evidence>
<keyword evidence="4" id="KW-0378">Hydrolase</keyword>
<dbReference type="FunFam" id="3.40.50.300:FF:000079">
    <property type="entry name" value="probable ATP-dependent RNA helicase DDX17"/>
    <property type="match status" value="1"/>
</dbReference>
<evidence type="ECO:0000256" key="10">
    <source>
        <dbReference type="PROSITE-ProRule" id="PRU00552"/>
    </source>
</evidence>
<dbReference type="PROSITE" id="PS00039">
    <property type="entry name" value="DEAD_ATP_HELICASE"/>
    <property type="match status" value="1"/>
</dbReference>
<feature type="domain" description="DEAD-box RNA helicase Q" evidence="15">
    <location>
        <begin position="367"/>
        <end position="395"/>
    </location>
</feature>
<dbReference type="Gene3D" id="3.40.50.300">
    <property type="entry name" value="P-loop containing nucleotide triphosphate hydrolases"/>
    <property type="match status" value="2"/>
</dbReference>
<dbReference type="GO" id="GO:0016787">
    <property type="term" value="F:hydrolase activity"/>
    <property type="evidence" value="ECO:0007669"/>
    <property type="project" value="UniProtKB-KW"/>
</dbReference>
<feature type="compositionally biased region" description="Basic and acidic residues" evidence="12">
    <location>
        <begin position="23"/>
        <end position="63"/>
    </location>
</feature>
<evidence type="ECO:0000256" key="6">
    <source>
        <dbReference type="ARBA" id="ARBA00022840"/>
    </source>
</evidence>
<dbReference type="InterPro" id="IPR011545">
    <property type="entry name" value="DEAD/DEAH_box_helicase_dom"/>
</dbReference>
<feature type="domain" description="Helicase ATP-binding" evidence="13">
    <location>
        <begin position="398"/>
        <end position="576"/>
    </location>
</feature>
<keyword evidence="17" id="KW-1185">Reference proteome</keyword>
<keyword evidence="7" id="KW-0507">mRNA processing</keyword>
<dbReference type="CDD" id="cd17953">
    <property type="entry name" value="DEADc_DDX46"/>
    <property type="match status" value="1"/>
</dbReference>